<evidence type="ECO:0000313" key="2">
    <source>
        <dbReference type="Proteomes" id="UP001207408"/>
    </source>
</evidence>
<feature type="non-terminal residue" evidence="1">
    <location>
        <position position="125"/>
    </location>
</feature>
<dbReference type="AlphaFoldDB" id="A0AAE3MIJ2"/>
<gene>
    <name evidence="1" type="ORF">OM074_21310</name>
</gene>
<dbReference type="Proteomes" id="UP001207408">
    <property type="component" value="Unassembled WGS sequence"/>
</dbReference>
<comment type="caution">
    <text evidence="1">The sequence shown here is derived from an EMBL/GenBank/DDBJ whole genome shotgun (WGS) entry which is preliminary data.</text>
</comment>
<name>A0AAE3MIJ2_9BACT</name>
<evidence type="ECO:0000313" key="1">
    <source>
        <dbReference type="EMBL" id="MCW3808169.1"/>
    </source>
</evidence>
<feature type="non-terminal residue" evidence="1">
    <location>
        <position position="1"/>
    </location>
</feature>
<proteinExistence type="predicted"/>
<accession>A0AAE3MIJ2</accession>
<protein>
    <recommendedName>
        <fullName evidence="3">RHS repeat-associated core domain-containing protein</fullName>
    </recommendedName>
</protein>
<evidence type="ECO:0008006" key="3">
    <source>
        <dbReference type="Google" id="ProtNLM"/>
    </source>
</evidence>
<reference evidence="1" key="1">
    <citation type="submission" date="2022-10" db="EMBL/GenBank/DDBJ databases">
        <authorList>
            <person name="Yu W.X."/>
        </authorList>
    </citation>
    <scope>NUCLEOTIDE SEQUENCE</scope>
    <source>
        <strain evidence="1">D04</strain>
    </source>
</reference>
<dbReference type="EMBL" id="JAPDPI010000157">
    <property type="protein sequence ID" value="MCW3808169.1"/>
    <property type="molecule type" value="Genomic_DNA"/>
</dbReference>
<dbReference type="Gene3D" id="2.180.10.10">
    <property type="entry name" value="RHS repeat-associated core"/>
    <property type="match status" value="1"/>
</dbReference>
<keyword evidence="2" id="KW-1185">Reference proteome</keyword>
<dbReference type="RefSeq" id="WP_301202728.1">
    <property type="nucleotide sequence ID" value="NZ_JAPDPI010000157.1"/>
</dbReference>
<organism evidence="1 2">
    <name type="scientific">Plebeiibacterium marinum</name>
    <dbReference type="NCBI Taxonomy" id="2992111"/>
    <lineage>
        <taxon>Bacteria</taxon>
        <taxon>Pseudomonadati</taxon>
        <taxon>Bacteroidota</taxon>
        <taxon>Bacteroidia</taxon>
        <taxon>Marinilabiliales</taxon>
        <taxon>Marinilabiliaceae</taxon>
        <taxon>Plebeiibacterium</taxon>
    </lineage>
</organism>
<sequence>DNLSNTTPQYNGNISAMLWKTEGDDVPTRGYSFIYDGLNRLTDAHYGEGLTLESGTGKYSMSVPDYDANGNIKKLNRYFRGIKVDELTYTYENNNQSNRLLSVADDGTSNSNVKDYDAISAGTYT</sequence>